<evidence type="ECO:0000313" key="2">
    <source>
        <dbReference type="EMBL" id="OUL67420.1"/>
    </source>
</evidence>
<dbReference type="EMBL" id="JOOZ01000010">
    <property type="protein sequence ID" value="OUL67420.1"/>
    <property type="molecule type" value="Genomic_DNA"/>
</dbReference>
<feature type="region of interest" description="Disordered" evidence="1">
    <location>
        <begin position="1"/>
        <end position="22"/>
    </location>
</feature>
<name>A0A252ELW4_9PROT</name>
<evidence type="ECO:0000313" key="3">
    <source>
        <dbReference type="Proteomes" id="UP000195072"/>
    </source>
</evidence>
<reference evidence="2 3" key="1">
    <citation type="submission" date="2014-06" db="EMBL/GenBank/DDBJ databases">
        <authorList>
            <person name="Ju J."/>
            <person name="Zhang J."/>
        </authorList>
    </citation>
    <scope>NUCLEOTIDE SEQUENCE [LARGE SCALE GENOMIC DNA]</scope>
    <source>
        <strain evidence="2">DmL_050</strain>
    </source>
</reference>
<accession>A0A252ELW4</accession>
<gene>
    <name evidence="2" type="ORF">HK16_00220</name>
</gene>
<protein>
    <submittedName>
        <fullName evidence="2">Uncharacterized protein</fullName>
    </submittedName>
</protein>
<comment type="caution">
    <text evidence="2">The sequence shown here is derived from an EMBL/GenBank/DDBJ whole genome shotgun (WGS) entry which is preliminary data.</text>
</comment>
<sequence length="60" mass="6581">MGFDYAARAPGETGRTASHGGYARGYKRDTLYRRGWVCVASAAEMLSTVPDRQALLLRMA</sequence>
<evidence type="ECO:0000256" key="1">
    <source>
        <dbReference type="SAM" id="MobiDB-lite"/>
    </source>
</evidence>
<dbReference type="AlphaFoldDB" id="A0A252ELW4"/>
<organism evidence="2 3">
    <name type="scientific">Acetobacter senegalensis</name>
    <dbReference type="NCBI Taxonomy" id="446692"/>
    <lineage>
        <taxon>Bacteria</taxon>
        <taxon>Pseudomonadati</taxon>
        <taxon>Pseudomonadota</taxon>
        <taxon>Alphaproteobacteria</taxon>
        <taxon>Acetobacterales</taxon>
        <taxon>Acetobacteraceae</taxon>
        <taxon>Acetobacter</taxon>
    </lineage>
</organism>
<proteinExistence type="predicted"/>
<dbReference type="Proteomes" id="UP000195072">
    <property type="component" value="Unassembled WGS sequence"/>
</dbReference>